<evidence type="ECO:0000313" key="1">
    <source>
        <dbReference type="EMBL" id="EZA54403.1"/>
    </source>
</evidence>
<accession>A0A026WEM2</accession>
<dbReference type="EMBL" id="KK107250">
    <property type="protein sequence ID" value="EZA54403.1"/>
    <property type="molecule type" value="Genomic_DNA"/>
</dbReference>
<organism evidence="1 2">
    <name type="scientific">Ooceraea biroi</name>
    <name type="common">Clonal raider ant</name>
    <name type="synonym">Cerapachys biroi</name>
    <dbReference type="NCBI Taxonomy" id="2015173"/>
    <lineage>
        <taxon>Eukaryota</taxon>
        <taxon>Metazoa</taxon>
        <taxon>Ecdysozoa</taxon>
        <taxon>Arthropoda</taxon>
        <taxon>Hexapoda</taxon>
        <taxon>Insecta</taxon>
        <taxon>Pterygota</taxon>
        <taxon>Neoptera</taxon>
        <taxon>Endopterygota</taxon>
        <taxon>Hymenoptera</taxon>
        <taxon>Apocrita</taxon>
        <taxon>Aculeata</taxon>
        <taxon>Formicoidea</taxon>
        <taxon>Formicidae</taxon>
        <taxon>Dorylinae</taxon>
        <taxon>Ooceraea</taxon>
    </lineage>
</organism>
<reference evidence="1 2" key="1">
    <citation type="journal article" date="2014" name="Curr. Biol.">
        <title>The genome of the clonal raider ant Cerapachys biroi.</title>
        <authorList>
            <person name="Oxley P.R."/>
            <person name="Ji L."/>
            <person name="Fetter-Pruneda I."/>
            <person name="McKenzie S.K."/>
            <person name="Li C."/>
            <person name="Hu H."/>
            <person name="Zhang G."/>
            <person name="Kronauer D.J."/>
        </authorList>
    </citation>
    <scope>NUCLEOTIDE SEQUENCE [LARGE SCALE GENOMIC DNA]</scope>
</reference>
<evidence type="ECO:0000313" key="2">
    <source>
        <dbReference type="Proteomes" id="UP000053097"/>
    </source>
</evidence>
<sequence>MANVAHEEERARHASCTTRLLEYGPNPAASTCKGERRRTPGWDTLYTHVDVYTRRVLDSCFRIRERGEKEQLPFLTFNSASSGDLYLFVTTARNMYPRLADNERRTRELASGPSSDLATSERIFNVRLKKTIVSYPRRTCADRLSLLPTLFSRPVAAPVLAVPRASIHPQRRVVLTVSRATNPRGAPTPAARPIAQAAGDRGVPRETLKGLFRRRLRDNTTRNS</sequence>
<name>A0A026WEM2_OOCBI</name>
<dbReference type="Proteomes" id="UP000053097">
    <property type="component" value="Unassembled WGS sequence"/>
</dbReference>
<keyword evidence="2" id="KW-1185">Reference proteome</keyword>
<protein>
    <submittedName>
        <fullName evidence="1">Uncharacterized protein</fullName>
    </submittedName>
</protein>
<gene>
    <name evidence="1" type="ORF">X777_05633</name>
</gene>
<dbReference type="AlphaFoldDB" id="A0A026WEM2"/>
<proteinExistence type="predicted"/>